<keyword evidence="3" id="KW-1185">Reference proteome</keyword>
<dbReference type="OrthoDB" id="5294804at2"/>
<evidence type="ECO:0000313" key="2">
    <source>
        <dbReference type="EMBL" id="PPK65328.1"/>
    </source>
</evidence>
<comment type="caution">
    <text evidence="2">The sequence shown here is derived from an EMBL/GenBank/DDBJ whole genome shotgun (WGS) entry which is preliminary data.</text>
</comment>
<dbReference type="AlphaFoldDB" id="A0A2S6GJB7"/>
<feature type="transmembrane region" description="Helical" evidence="1">
    <location>
        <begin position="180"/>
        <end position="201"/>
    </location>
</feature>
<proteinExistence type="predicted"/>
<dbReference type="PANTHER" id="PTHR34219">
    <property type="entry name" value="IRON-REGULATED INNER MEMBRANE PROTEIN-RELATED"/>
    <property type="match status" value="1"/>
</dbReference>
<dbReference type="Pfam" id="PF03929">
    <property type="entry name" value="PepSY_TM"/>
    <property type="match status" value="1"/>
</dbReference>
<dbReference type="RefSeq" id="WP_104425226.1">
    <property type="nucleotide sequence ID" value="NZ_PTIY01000021.1"/>
</dbReference>
<feature type="transmembrane region" description="Helical" evidence="1">
    <location>
        <begin position="32"/>
        <end position="59"/>
    </location>
</feature>
<dbReference type="InterPro" id="IPR005625">
    <property type="entry name" value="PepSY-ass_TM"/>
</dbReference>
<dbReference type="EMBL" id="PTIY01000021">
    <property type="protein sequence ID" value="PPK65328.1"/>
    <property type="molecule type" value="Genomic_DNA"/>
</dbReference>
<keyword evidence="1" id="KW-1133">Transmembrane helix</keyword>
<reference evidence="2 3" key="1">
    <citation type="submission" date="2018-02" db="EMBL/GenBank/DDBJ databases">
        <title>Subsurface microbial communities from deep shales in Ohio and West Virginia, USA.</title>
        <authorList>
            <person name="Wrighton K."/>
        </authorList>
    </citation>
    <scope>NUCLEOTIDE SEQUENCE [LARGE SCALE GENOMIC DNA]</scope>
    <source>
        <strain evidence="2 3">OWC-G53F</strain>
    </source>
</reference>
<gene>
    <name evidence="2" type="ORF">B0F88_12116</name>
</gene>
<evidence type="ECO:0000313" key="3">
    <source>
        <dbReference type="Proteomes" id="UP000238071"/>
    </source>
</evidence>
<evidence type="ECO:0000256" key="1">
    <source>
        <dbReference type="SAM" id="Phobius"/>
    </source>
</evidence>
<name>A0A2S6GJB7_9GAMM</name>
<dbReference type="Proteomes" id="UP000238071">
    <property type="component" value="Unassembled WGS sequence"/>
</dbReference>
<keyword evidence="1" id="KW-0472">Membrane</keyword>
<protein>
    <submittedName>
        <fullName evidence="2">Putative iron-regulated membrane protein</fullName>
    </submittedName>
</protein>
<sequence length="415" mass="46515">MKSNVNPADSVTKQQSPNLRLSRLKTRRKNWLAMHLWLGLSLGLLLSIYGVTGSILVFYEEIDEWLNSELLIVKPPEHSAAYRPLAAIFEAGRKVMPTQAKHTFATYPRNEQAAFKLRYAVTAADGVREIWLVAVDPYTAQVTGKRLLERSDSLIPQTFIDFIFKLHYALLIKSHDVSTVVVGLSGALLMISVLTGLIVWWPLTGRWRQALTVKRKASAERLHYDLHKTAGFYSALVLLPVLFSGIYMVLPHNVAPVLELFSPVTYRYWFRSTPPVGSAQAIGMDEAVAIALQRYPTGRPHSIYGAPEPTKTYTVCQNGVDAPGSLLQRRCLVMDRYSGNILDLDDPTIGTAGEVFTQWQWPLHSGQAFGMTGRILVFLSGLACPLLFVTGVIRWRQKRRAKSAKKTHGEQLQRT</sequence>
<organism evidence="2 3">
    <name type="scientific">Methylobacter tundripaludum</name>
    <dbReference type="NCBI Taxonomy" id="173365"/>
    <lineage>
        <taxon>Bacteria</taxon>
        <taxon>Pseudomonadati</taxon>
        <taxon>Pseudomonadota</taxon>
        <taxon>Gammaproteobacteria</taxon>
        <taxon>Methylococcales</taxon>
        <taxon>Methylococcaceae</taxon>
        <taxon>Methylobacter</taxon>
    </lineage>
</organism>
<feature type="transmembrane region" description="Helical" evidence="1">
    <location>
        <begin position="230"/>
        <end position="250"/>
    </location>
</feature>
<accession>A0A2S6GJB7</accession>
<keyword evidence="1" id="KW-0812">Transmembrane</keyword>
<feature type="transmembrane region" description="Helical" evidence="1">
    <location>
        <begin position="375"/>
        <end position="395"/>
    </location>
</feature>